<reference evidence="3" key="1">
    <citation type="submission" date="2017-09" db="EMBL/GenBank/DDBJ databases">
        <title>Depth-based differentiation of microbial function through sediment-hosted aquifers and enrichment of novel symbionts in the deep terrestrial subsurface.</title>
        <authorList>
            <person name="Probst A.J."/>
            <person name="Ladd B."/>
            <person name="Jarett J.K."/>
            <person name="Geller-Mcgrath D.E."/>
            <person name="Sieber C.M.K."/>
            <person name="Emerson J.B."/>
            <person name="Anantharaman K."/>
            <person name="Thomas B.C."/>
            <person name="Malmstrom R."/>
            <person name="Stieglmeier M."/>
            <person name="Klingl A."/>
            <person name="Woyke T."/>
            <person name="Ryan C.M."/>
            <person name="Banfield J.F."/>
        </authorList>
    </citation>
    <scope>NUCLEOTIDE SEQUENCE [LARGE SCALE GENOMIC DNA]</scope>
</reference>
<dbReference type="SUPFAM" id="SSF82171">
    <property type="entry name" value="DPP6 N-terminal domain-like"/>
    <property type="match status" value="1"/>
</dbReference>
<keyword evidence="1" id="KW-1133">Transmembrane helix</keyword>
<feature type="transmembrane region" description="Helical" evidence="1">
    <location>
        <begin position="12"/>
        <end position="30"/>
    </location>
</feature>
<evidence type="ECO:0000256" key="1">
    <source>
        <dbReference type="SAM" id="Phobius"/>
    </source>
</evidence>
<dbReference type="InterPro" id="IPR011042">
    <property type="entry name" value="6-blade_b-propeller_TolB-like"/>
</dbReference>
<keyword evidence="1" id="KW-0472">Membrane</keyword>
<dbReference type="Proteomes" id="UP000231183">
    <property type="component" value="Unassembled WGS sequence"/>
</dbReference>
<dbReference type="EMBL" id="PFBX01000046">
    <property type="protein sequence ID" value="PIT87206.1"/>
    <property type="molecule type" value="Genomic_DNA"/>
</dbReference>
<keyword evidence="1" id="KW-0812">Transmembrane</keyword>
<protein>
    <recommendedName>
        <fullName evidence="4">DUF5050 domain-containing protein</fullName>
    </recommendedName>
</protein>
<name>A0A2M6W337_9BACT</name>
<organism evidence="2 3">
    <name type="scientific">Candidatus Magasanikbacteria bacterium CG10_big_fil_rev_8_21_14_0_10_40_10</name>
    <dbReference type="NCBI Taxonomy" id="1974648"/>
    <lineage>
        <taxon>Bacteria</taxon>
        <taxon>Candidatus Magasanikiibacteriota</taxon>
    </lineage>
</organism>
<evidence type="ECO:0000313" key="3">
    <source>
        <dbReference type="Proteomes" id="UP000231183"/>
    </source>
</evidence>
<evidence type="ECO:0008006" key="4">
    <source>
        <dbReference type="Google" id="ProtNLM"/>
    </source>
</evidence>
<gene>
    <name evidence="2" type="ORF">COU31_04140</name>
</gene>
<dbReference type="Gene3D" id="2.120.10.30">
    <property type="entry name" value="TolB, C-terminal domain"/>
    <property type="match status" value="1"/>
</dbReference>
<comment type="caution">
    <text evidence="2">The sequence shown here is derived from an EMBL/GenBank/DDBJ whole genome shotgun (WGS) entry which is preliminary data.</text>
</comment>
<proteinExistence type="predicted"/>
<dbReference type="AlphaFoldDB" id="A0A2M6W337"/>
<sequence>MTSTNQGKNILLLALTLIILTAGVAIYLYINNNQSLTALSPTAVPTSTNSQPTTTAAATVSLPTKYLVTEDAIVEQGVRKQTGFSIYKTDGALVKKNNLPADAVRSAAGSNGIYGKKIYYLSGTETTTSLAELDPLTGASNIFSFTKTVSTNQGNVLFAIIAWAVSNDNKMLAWIDTQGTLHVADRDNTVSKTYPLKNGVYVGRAWVNFSQDNSSLYVWRQGEAILDKLDLTTGLFSNIITSENAKFLISPSGRYIVYANSKTPLAIRDLTTGQDSAIALTKSYDGWYLSAFSLDETSLYFGGFMMSVGTDYYMVKTDGSSLTAIQDTRLQNDLSFLSKDLVVTRCQQKTCLVNLADNKQPTVISDQWFLGSLDI</sequence>
<accession>A0A2M6W337</accession>
<evidence type="ECO:0000313" key="2">
    <source>
        <dbReference type="EMBL" id="PIT87206.1"/>
    </source>
</evidence>